<organism evidence="2 3">
    <name type="scientific">Batillaria attramentaria</name>
    <dbReference type="NCBI Taxonomy" id="370345"/>
    <lineage>
        <taxon>Eukaryota</taxon>
        <taxon>Metazoa</taxon>
        <taxon>Spiralia</taxon>
        <taxon>Lophotrochozoa</taxon>
        <taxon>Mollusca</taxon>
        <taxon>Gastropoda</taxon>
        <taxon>Caenogastropoda</taxon>
        <taxon>Sorbeoconcha</taxon>
        <taxon>Cerithioidea</taxon>
        <taxon>Batillariidae</taxon>
        <taxon>Batillaria</taxon>
    </lineage>
</organism>
<dbReference type="SUPFAM" id="SSF48403">
    <property type="entry name" value="Ankyrin repeat"/>
    <property type="match status" value="1"/>
</dbReference>
<evidence type="ECO:0000256" key="1">
    <source>
        <dbReference type="SAM" id="MobiDB-lite"/>
    </source>
</evidence>
<dbReference type="Proteomes" id="UP001519460">
    <property type="component" value="Unassembled WGS sequence"/>
</dbReference>
<evidence type="ECO:0000313" key="2">
    <source>
        <dbReference type="EMBL" id="KAK7474519.1"/>
    </source>
</evidence>
<accession>A0ABD0JHX2</accession>
<proteinExistence type="predicted"/>
<protein>
    <submittedName>
        <fullName evidence="2">Uncharacterized protein</fullName>
    </submittedName>
</protein>
<name>A0ABD0JHX2_9CAEN</name>
<evidence type="ECO:0000313" key="3">
    <source>
        <dbReference type="Proteomes" id="UP001519460"/>
    </source>
</evidence>
<gene>
    <name evidence="2" type="ORF">BaRGS_00034273</name>
</gene>
<dbReference type="Gene3D" id="1.25.40.20">
    <property type="entry name" value="Ankyrin repeat-containing domain"/>
    <property type="match status" value="1"/>
</dbReference>
<comment type="caution">
    <text evidence="2">The sequence shown here is derived from an EMBL/GenBank/DDBJ whole genome shotgun (WGS) entry which is preliminary data.</text>
</comment>
<dbReference type="EMBL" id="JACVVK020000435">
    <property type="protein sequence ID" value="KAK7474519.1"/>
    <property type="molecule type" value="Genomic_DNA"/>
</dbReference>
<dbReference type="InterPro" id="IPR036770">
    <property type="entry name" value="Ankyrin_rpt-contain_sf"/>
</dbReference>
<sequence>MEEATDPAHLLQNQGDHVVHNNHQDNSVQRREAELLEAVQDGRWERVTQIVQEGVSPQCRDTVLNEAVKRGQWRCVLVLAQLGISSDQSQLVVKEALAQFQWENVPKLVKSCNRPELTDLALREAVNRCQWSCVRHLLKLELLTNDQRDFLCNEAISLGHFDCAVELLRQGVNSVNSQWIVFEVFIKKKWQLIVEMVRQGRCLSKEESKDVFSAALAFRQWEAFKEVLQYQRASDQTVREAMAVAVNGRHHDFLHTLIRSTRNGLRVFKHLCLKEHWSMVDASLLCLYLYLQEGDLALLVAATHDLWTSTLQLYEEEFVSKNSRRFALRRATRRGIWHLVVQMASKDVTEQSERRRAFLGVVRQGEWSWALKLLDAGVNVKKRDVRFTVKTCLCLKLWQGVVEVCLRFDALAIGKRLVRRVLQTAIRNRQLDDFVRLWNALQMTHWSDVVQSLIRRAFESRRCKFVEALCRSHASLNDLYIVNVAIEQAIEARKWNFIKNIIFDGAVCISVGQFLQILENIFDSLTSRKRAAPILEETCKNDQFDVSELLHEAPDTFEGSALAEWCAERSYTNVSLFLRLLSKELSVAYAELENHAETICSGFKQAAYHIAANLRQWDMAANFLKFLEPGTYFDDVLDAFLGHPDDLVTLCEEKGLRNWVVYLEVYLGGWVTVASIMETCSDQDLIDYTIREAAELLNGTS</sequence>
<feature type="region of interest" description="Disordered" evidence="1">
    <location>
        <begin position="1"/>
        <end position="21"/>
    </location>
</feature>
<dbReference type="AlphaFoldDB" id="A0ABD0JHX2"/>
<reference evidence="2 3" key="1">
    <citation type="journal article" date="2023" name="Sci. Data">
        <title>Genome assembly of the Korean intertidal mud-creeper Batillaria attramentaria.</title>
        <authorList>
            <person name="Patra A.K."/>
            <person name="Ho P.T."/>
            <person name="Jun S."/>
            <person name="Lee S.J."/>
            <person name="Kim Y."/>
            <person name="Won Y.J."/>
        </authorList>
    </citation>
    <scope>NUCLEOTIDE SEQUENCE [LARGE SCALE GENOMIC DNA]</scope>
    <source>
        <strain evidence="2">Wonlab-2016</strain>
    </source>
</reference>
<keyword evidence="3" id="KW-1185">Reference proteome</keyword>